<dbReference type="EMBL" id="FUYA01000001">
    <property type="protein sequence ID" value="SKA64574.1"/>
    <property type="molecule type" value="Genomic_DNA"/>
</dbReference>
<evidence type="ECO:0000256" key="5">
    <source>
        <dbReference type="ARBA" id="ARBA00022691"/>
    </source>
</evidence>
<feature type="domain" description="Tetrapyrrole methylase" evidence="7">
    <location>
        <begin position="28"/>
        <end position="228"/>
    </location>
</feature>
<reference evidence="8 9" key="1">
    <citation type="submission" date="2017-02" db="EMBL/GenBank/DDBJ databases">
        <authorList>
            <person name="Peterson S.W."/>
        </authorList>
    </citation>
    <scope>NUCLEOTIDE SEQUENCE [LARGE SCALE GENOMIC DNA]</scope>
    <source>
        <strain evidence="8 9">DSM 18034</strain>
    </source>
</reference>
<keyword evidence="4 6" id="KW-0808">Transferase</keyword>
<dbReference type="GO" id="GO:0070677">
    <property type="term" value="F:rRNA (cytosine-2'-O-)-methyltransferase activity"/>
    <property type="evidence" value="ECO:0007669"/>
    <property type="project" value="UniProtKB-UniRule"/>
</dbReference>
<accession>A0A1T4VI03</accession>
<organism evidence="8 9">
    <name type="scientific">Desulfobaculum bizertense DSM 18034</name>
    <dbReference type="NCBI Taxonomy" id="1121442"/>
    <lineage>
        <taxon>Bacteria</taxon>
        <taxon>Pseudomonadati</taxon>
        <taxon>Thermodesulfobacteriota</taxon>
        <taxon>Desulfovibrionia</taxon>
        <taxon>Desulfovibrionales</taxon>
        <taxon>Desulfovibrionaceae</taxon>
        <taxon>Desulfobaculum</taxon>
    </lineage>
</organism>
<evidence type="ECO:0000313" key="9">
    <source>
        <dbReference type="Proteomes" id="UP000189733"/>
    </source>
</evidence>
<gene>
    <name evidence="6" type="primary">rsmI</name>
    <name evidence="8" type="ORF">SAMN02745702_00355</name>
</gene>
<dbReference type="GO" id="GO:0005737">
    <property type="term" value="C:cytoplasm"/>
    <property type="evidence" value="ECO:0007669"/>
    <property type="project" value="UniProtKB-SubCell"/>
</dbReference>
<comment type="subcellular location">
    <subcellularLocation>
        <location evidence="6">Cytoplasm</location>
    </subcellularLocation>
</comment>
<dbReference type="InterPro" id="IPR035996">
    <property type="entry name" value="4pyrrol_Methylase_sf"/>
</dbReference>
<keyword evidence="9" id="KW-1185">Reference proteome</keyword>
<dbReference type="InterPro" id="IPR014777">
    <property type="entry name" value="4pyrrole_Mease_sub1"/>
</dbReference>
<evidence type="ECO:0000256" key="3">
    <source>
        <dbReference type="ARBA" id="ARBA00022603"/>
    </source>
</evidence>
<keyword evidence="3 6" id="KW-0489">Methyltransferase</keyword>
<dbReference type="STRING" id="1121442.SAMN02745702_00355"/>
<dbReference type="SUPFAM" id="SSF53790">
    <property type="entry name" value="Tetrapyrrole methylase"/>
    <property type="match status" value="1"/>
</dbReference>
<evidence type="ECO:0000256" key="6">
    <source>
        <dbReference type="HAMAP-Rule" id="MF_01877"/>
    </source>
</evidence>
<evidence type="ECO:0000313" key="8">
    <source>
        <dbReference type="EMBL" id="SKA64574.1"/>
    </source>
</evidence>
<keyword evidence="1 6" id="KW-0963">Cytoplasm</keyword>
<dbReference type="AlphaFoldDB" id="A0A1T4VI03"/>
<dbReference type="Pfam" id="PF00590">
    <property type="entry name" value="TP_methylase"/>
    <property type="match status" value="1"/>
</dbReference>
<dbReference type="InterPro" id="IPR014776">
    <property type="entry name" value="4pyrrole_Mease_sub2"/>
</dbReference>
<dbReference type="CDD" id="cd11648">
    <property type="entry name" value="RsmI"/>
    <property type="match status" value="1"/>
</dbReference>
<dbReference type="FunFam" id="3.40.1010.10:FF:000007">
    <property type="entry name" value="Ribosomal RNA small subunit methyltransferase I"/>
    <property type="match status" value="1"/>
</dbReference>
<evidence type="ECO:0000259" key="7">
    <source>
        <dbReference type="Pfam" id="PF00590"/>
    </source>
</evidence>
<protein>
    <recommendedName>
        <fullName evidence="6">Ribosomal RNA small subunit methyltransferase I</fullName>
        <ecNumber evidence="6">2.1.1.198</ecNumber>
    </recommendedName>
    <alternativeName>
        <fullName evidence="6">16S rRNA 2'-O-ribose C1402 methyltransferase</fullName>
    </alternativeName>
    <alternativeName>
        <fullName evidence="6">rRNA (cytidine-2'-O-)-methyltransferase RsmI</fullName>
    </alternativeName>
</protein>
<dbReference type="PANTHER" id="PTHR46111">
    <property type="entry name" value="RIBOSOMAL RNA SMALL SUBUNIT METHYLTRANSFERASE I"/>
    <property type="match status" value="1"/>
</dbReference>
<evidence type="ECO:0000256" key="2">
    <source>
        <dbReference type="ARBA" id="ARBA00022552"/>
    </source>
</evidence>
<name>A0A1T4VI03_9BACT</name>
<dbReference type="InterPro" id="IPR000878">
    <property type="entry name" value="4pyrrol_Mease"/>
</dbReference>
<keyword evidence="5 6" id="KW-0949">S-adenosyl-L-methionine</keyword>
<proteinExistence type="inferred from homology"/>
<dbReference type="PANTHER" id="PTHR46111:SF1">
    <property type="entry name" value="RIBOSOMAL RNA SMALL SUBUNIT METHYLTRANSFERASE I"/>
    <property type="match status" value="1"/>
</dbReference>
<evidence type="ECO:0000256" key="1">
    <source>
        <dbReference type="ARBA" id="ARBA00022490"/>
    </source>
</evidence>
<dbReference type="Gene3D" id="3.30.950.10">
    <property type="entry name" value="Methyltransferase, Cobalt-precorrin-4 Transmethylase, Domain 2"/>
    <property type="match status" value="1"/>
</dbReference>
<keyword evidence="2 6" id="KW-0698">rRNA processing</keyword>
<dbReference type="EC" id="2.1.1.198" evidence="6"/>
<comment type="function">
    <text evidence="6">Catalyzes the 2'-O-methylation of the ribose of cytidine 1402 (C1402) in 16S rRNA.</text>
</comment>
<sequence length="296" mass="32402">MRRRAPLALRQEEMIEQNESEESLRPALYVVATPLGNLGDLSPRAFHVLSAADVVLAEDTRRSGQLFHRLGIPAHGFVSFHEHNEDARTAHVIETLQEGKSVALISDAGTPLMSDPGFTLVRECRREGLDVVPVPGASAPLTALSASGIPPLPFTFLGFLPRKVSEQKRLFATHGATGATLVFFERKNRLMESLALAHECLGARDVCVCRELTKAHEDFINGNLAELDSLEVPLLGEFTIVVGPPSKNERATQDEVCALLEREREAGGKPRQLARRVADQVQGWSSKDVYALLNSL</sequence>
<evidence type="ECO:0000256" key="4">
    <source>
        <dbReference type="ARBA" id="ARBA00022679"/>
    </source>
</evidence>
<comment type="similarity">
    <text evidence="6">Belongs to the methyltransferase superfamily. RsmI family.</text>
</comment>
<dbReference type="Proteomes" id="UP000189733">
    <property type="component" value="Unassembled WGS sequence"/>
</dbReference>
<dbReference type="NCBIfam" id="TIGR00096">
    <property type="entry name" value="16S rRNA (cytidine(1402)-2'-O)-methyltransferase"/>
    <property type="match status" value="1"/>
</dbReference>
<dbReference type="Gene3D" id="3.40.1010.10">
    <property type="entry name" value="Cobalt-precorrin-4 Transmethylase, Domain 1"/>
    <property type="match status" value="1"/>
</dbReference>
<dbReference type="PIRSF" id="PIRSF005917">
    <property type="entry name" value="MTase_YraL"/>
    <property type="match status" value="1"/>
</dbReference>
<dbReference type="HAMAP" id="MF_01877">
    <property type="entry name" value="16SrRNA_methyltr_I"/>
    <property type="match status" value="1"/>
</dbReference>
<dbReference type="InterPro" id="IPR008189">
    <property type="entry name" value="rRNA_ssu_MeTfrase_I"/>
</dbReference>
<comment type="catalytic activity">
    <reaction evidence="6">
        <text>cytidine(1402) in 16S rRNA + S-adenosyl-L-methionine = 2'-O-methylcytidine(1402) in 16S rRNA + S-adenosyl-L-homocysteine + H(+)</text>
        <dbReference type="Rhea" id="RHEA:42924"/>
        <dbReference type="Rhea" id="RHEA-COMP:10285"/>
        <dbReference type="Rhea" id="RHEA-COMP:10286"/>
        <dbReference type="ChEBI" id="CHEBI:15378"/>
        <dbReference type="ChEBI" id="CHEBI:57856"/>
        <dbReference type="ChEBI" id="CHEBI:59789"/>
        <dbReference type="ChEBI" id="CHEBI:74495"/>
        <dbReference type="ChEBI" id="CHEBI:82748"/>
        <dbReference type="EC" id="2.1.1.198"/>
    </reaction>
</comment>